<evidence type="ECO:0000256" key="6">
    <source>
        <dbReference type="SAM" id="SignalP"/>
    </source>
</evidence>
<evidence type="ECO:0000256" key="1">
    <source>
        <dbReference type="ARBA" id="ARBA00001974"/>
    </source>
</evidence>
<dbReference type="GO" id="GO:0071949">
    <property type="term" value="F:FAD binding"/>
    <property type="evidence" value="ECO:0007669"/>
    <property type="project" value="InterPro"/>
</dbReference>
<name>A0A9W9QCV7_9EURO</name>
<evidence type="ECO:0000313" key="7">
    <source>
        <dbReference type="EMBL" id="KAJ5331365.1"/>
    </source>
</evidence>
<evidence type="ECO:0000313" key="8">
    <source>
        <dbReference type="Proteomes" id="UP001147746"/>
    </source>
</evidence>
<reference evidence="7" key="2">
    <citation type="journal article" date="2023" name="IMA Fungus">
        <title>Comparative genomic study of the Penicillium genus elucidates a diverse pangenome and 15 lateral gene transfer events.</title>
        <authorList>
            <person name="Petersen C."/>
            <person name="Sorensen T."/>
            <person name="Nielsen M.R."/>
            <person name="Sondergaard T.E."/>
            <person name="Sorensen J.L."/>
            <person name="Fitzpatrick D.A."/>
            <person name="Frisvad J.C."/>
            <person name="Nielsen K.L."/>
        </authorList>
    </citation>
    <scope>NUCLEOTIDE SEQUENCE</scope>
    <source>
        <strain evidence="7">IBT 21472</strain>
    </source>
</reference>
<keyword evidence="6" id="KW-0732">Signal</keyword>
<sequence length="605" mass="65554">MHPIALQLFYLFTFAAISPVLAAYCKLSPSDKSWPSPEEWSGLNKSIEGTLLRTIPVASSCYPGNPFDSPYNCSDVTKHWSYAAYHSAWPESTDYSIYSNNSCVPPGADGYSKEKRCSIDGLPQYIVNATTENQVSTAMAWAYRKGIRTVIKSTGHDLGGRSTGAYAISIWTHNFNQIQHLLAWRVPGSNETADVVVAGGGNNWGSVGTVAHQVKRTVVGGEDATVGLGGLILNGGHGLLSSHYGLASDQVLQVTVITTDGRRLVANDEENQDLFWAVRGAGGGQFGVVTEFILKTHPVPASVVTGSLTFYPRHKSNESENASWAALAETVAQIPDLMDTGITGTVTSVTGEQAVSLLGLSEAVPGAAVFVSLTSYNSTTESMNATLHELESQITEGHHPHLNLTLTPPTSQSYWSFTKPNYLASQSAGSTSLLTSRLLGRPELFSLKRENLIDYLQQISVAQDTEKGSMLLFGMQAGLGPANVPEKRRGSVLPAWRTAYAHVMAYGASVNATGDPRQALAAGAQWYETVKEPVWRNWAPSSGAYMNEGNPFTSTWKHDFYGENYDRLLETKLKYDPTGSIFVWSGIGSDMWNYDLHSGLLCRVD</sequence>
<gene>
    <name evidence="7" type="ORF">N7476_001148</name>
</gene>
<dbReference type="GO" id="GO:0016491">
    <property type="term" value="F:oxidoreductase activity"/>
    <property type="evidence" value="ECO:0007669"/>
    <property type="project" value="UniProtKB-KW"/>
</dbReference>
<comment type="similarity">
    <text evidence="2">Belongs to the oxygen-dependent FAD-linked oxidoreductase family.</text>
</comment>
<dbReference type="InterPro" id="IPR006094">
    <property type="entry name" value="Oxid_FAD_bind_N"/>
</dbReference>
<accession>A0A9W9QCV7</accession>
<proteinExistence type="inferred from homology"/>
<evidence type="ECO:0000256" key="2">
    <source>
        <dbReference type="ARBA" id="ARBA00005466"/>
    </source>
</evidence>
<dbReference type="InterPro" id="IPR016166">
    <property type="entry name" value="FAD-bd_PCMH"/>
</dbReference>
<comment type="caution">
    <text evidence="7">The sequence shown here is derived from an EMBL/GenBank/DDBJ whole genome shotgun (WGS) entry which is preliminary data.</text>
</comment>
<dbReference type="Gene3D" id="3.30.465.10">
    <property type="match status" value="1"/>
</dbReference>
<dbReference type="InterPro" id="IPR016169">
    <property type="entry name" value="FAD-bd_PCMH_sub2"/>
</dbReference>
<reference evidence="7" key="1">
    <citation type="submission" date="2022-12" db="EMBL/GenBank/DDBJ databases">
        <authorList>
            <person name="Petersen C."/>
        </authorList>
    </citation>
    <scope>NUCLEOTIDE SEQUENCE</scope>
    <source>
        <strain evidence="7">IBT 21472</strain>
    </source>
</reference>
<dbReference type="InterPro" id="IPR036318">
    <property type="entry name" value="FAD-bd_PCMH-like_sf"/>
</dbReference>
<dbReference type="InterPro" id="IPR012951">
    <property type="entry name" value="BBE"/>
</dbReference>
<dbReference type="PANTHER" id="PTHR42973">
    <property type="entry name" value="BINDING OXIDOREDUCTASE, PUTATIVE (AFU_ORTHOLOGUE AFUA_1G17690)-RELATED"/>
    <property type="match status" value="1"/>
</dbReference>
<protein>
    <submittedName>
        <fullName evidence="7">Uncharacterized protein</fullName>
    </submittedName>
</protein>
<dbReference type="Pfam" id="PF08031">
    <property type="entry name" value="BBE"/>
    <property type="match status" value="1"/>
</dbReference>
<evidence type="ECO:0000256" key="3">
    <source>
        <dbReference type="ARBA" id="ARBA00022630"/>
    </source>
</evidence>
<dbReference type="PANTHER" id="PTHR42973:SF39">
    <property type="entry name" value="FAD-BINDING PCMH-TYPE DOMAIN-CONTAINING PROTEIN"/>
    <property type="match status" value="1"/>
</dbReference>
<dbReference type="AlphaFoldDB" id="A0A9W9QCV7"/>
<feature type="chain" id="PRO_5041194898" evidence="6">
    <location>
        <begin position="23"/>
        <end position="605"/>
    </location>
</feature>
<evidence type="ECO:0000256" key="5">
    <source>
        <dbReference type="ARBA" id="ARBA00023002"/>
    </source>
</evidence>
<dbReference type="InterPro" id="IPR050416">
    <property type="entry name" value="FAD-linked_Oxidoreductase"/>
</dbReference>
<keyword evidence="3" id="KW-0285">Flavoprotein</keyword>
<dbReference type="Pfam" id="PF01565">
    <property type="entry name" value="FAD_binding_4"/>
    <property type="match status" value="1"/>
</dbReference>
<dbReference type="PROSITE" id="PS51387">
    <property type="entry name" value="FAD_PCMH"/>
    <property type="match status" value="1"/>
</dbReference>
<dbReference type="SUPFAM" id="SSF56176">
    <property type="entry name" value="FAD-binding/transporter-associated domain-like"/>
    <property type="match status" value="1"/>
</dbReference>
<evidence type="ECO:0000256" key="4">
    <source>
        <dbReference type="ARBA" id="ARBA00022827"/>
    </source>
</evidence>
<organism evidence="7 8">
    <name type="scientific">Penicillium atrosanguineum</name>
    <dbReference type="NCBI Taxonomy" id="1132637"/>
    <lineage>
        <taxon>Eukaryota</taxon>
        <taxon>Fungi</taxon>
        <taxon>Dikarya</taxon>
        <taxon>Ascomycota</taxon>
        <taxon>Pezizomycotina</taxon>
        <taxon>Eurotiomycetes</taxon>
        <taxon>Eurotiomycetidae</taxon>
        <taxon>Eurotiales</taxon>
        <taxon>Aspergillaceae</taxon>
        <taxon>Penicillium</taxon>
    </lineage>
</organism>
<keyword evidence="4" id="KW-0274">FAD</keyword>
<dbReference type="Gene3D" id="3.40.462.20">
    <property type="match status" value="1"/>
</dbReference>
<keyword evidence="8" id="KW-1185">Reference proteome</keyword>
<feature type="signal peptide" evidence="6">
    <location>
        <begin position="1"/>
        <end position="22"/>
    </location>
</feature>
<dbReference type="EMBL" id="JAPZBO010000001">
    <property type="protein sequence ID" value="KAJ5331365.1"/>
    <property type="molecule type" value="Genomic_DNA"/>
</dbReference>
<comment type="cofactor">
    <cofactor evidence="1">
        <name>FAD</name>
        <dbReference type="ChEBI" id="CHEBI:57692"/>
    </cofactor>
</comment>
<dbReference type="Proteomes" id="UP001147746">
    <property type="component" value="Unassembled WGS sequence"/>
</dbReference>
<keyword evidence="5" id="KW-0560">Oxidoreductase</keyword>